<reference evidence="9 10" key="1">
    <citation type="submission" date="2015-05" db="EMBL/GenBank/DDBJ databases">
        <title>Genome sequencing and analysis of members of genus Stenotrophomonas.</title>
        <authorList>
            <person name="Patil P.P."/>
            <person name="Midha S."/>
            <person name="Patil P.B."/>
        </authorList>
    </citation>
    <scope>NUCLEOTIDE SEQUENCE [LARGE SCALE GENOMIC DNA]</scope>
    <source>
        <strain evidence="9 10">DSM 18941</strain>
    </source>
</reference>
<gene>
    <name evidence="5" type="primary">rtcA</name>
    <name evidence="9" type="ORF">ABB27_17370</name>
</gene>
<protein>
    <recommendedName>
        <fullName evidence="5 6">RNA 3'-terminal phosphate cyclase</fullName>
        <shortName evidence="5">RNA cyclase</shortName>
        <shortName evidence="5">RNA-3'-phosphate cyclase</shortName>
        <ecNumber evidence="5 6">6.5.1.4</ecNumber>
    </recommendedName>
</protein>
<evidence type="ECO:0000259" key="7">
    <source>
        <dbReference type="Pfam" id="PF01137"/>
    </source>
</evidence>
<dbReference type="Pfam" id="PF01137">
    <property type="entry name" value="RTC"/>
    <property type="match status" value="1"/>
</dbReference>
<dbReference type="EC" id="6.5.1.4" evidence="5 6"/>
<dbReference type="SUPFAM" id="SSF52913">
    <property type="entry name" value="RNA 3'-terminal phosphate cyclase, RPTC, insert domain"/>
    <property type="match status" value="1"/>
</dbReference>
<comment type="catalytic activity">
    <reaction evidence="4 5">
        <text>a 3'-end 3'-phospho-ribonucleotide-RNA + ATP = a 3'-end 2',3'-cyclophospho-ribonucleotide-RNA + AMP + diphosphate</text>
        <dbReference type="Rhea" id="RHEA:23976"/>
        <dbReference type="Rhea" id="RHEA-COMP:10463"/>
        <dbReference type="Rhea" id="RHEA-COMP:10464"/>
        <dbReference type="ChEBI" id="CHEBI:30616"/>
        <dbReference type="ChEBI" id="CHEBI:33019"/>
        <dbReference type="ChEBI" id="CHEBI:83062"/>
        <dbReference type="ChEBI" id="CHEBI:83064"/>
        <dbReference type="ChEBI" id="CHEBI:456215"/>
        <dbReference type="EC" id="6.5.1.4"/>
    </reaction>
</comment>
<feature type="binding site" evidence="5">
    <location>
        <position position="100"/>
    </location>
    <ligand>
        <name>ATP</name>
        <dbReference type="ChEBI" id="CHEBI:30616"/>
    </ligand>
</feature>
<dbReference type="GO" id="GO:0006396">
    <property type="term" value="P:RNA processing"/>
    <property type="evidence" value="ECO:0007669"/>
    <property type="project" value="UniProtKB-UniRule"/>
</dbReference>
<dbReference type="AlphaFoldDB" id="A0A0R0C128"/>
<dbReference type="InterPro" id="IPR013792">
    <property type="entry name" value="RNA3'P_cycl/enolpyr_Trfase_a/b"/>
</dbReference>
<evidence type="ECO:0000256" key="3">
    <source>
        <dbReference type="ARBA" id="ARBA00022741"/>
    </source>
</evidence>
<keyword evidence="5" id="KW-0963">Cytoplasm</keyword>
<dbReference type="OrthoDB" id="9789235at2"/>
<feature type="domain" description="RNA 3'-terminal phosphate cyclase" evidence="7">
    <location>
        <begin position="10"/>
        <end position="324"/>
    </location>
</feature>
<dbReference type="HAMAP" id="MF_00200">
    <property type="entry name" value="RTC"/>
    <property type="match status" value="1"/>
</dbReference>
<dbReference type="PATRIC" id="fig|405446.3.peg.3477"/>
<evidence type="ECO:0000256" key="4">
    <source>
        <dbReference type="ARBA" id="ARBA00024481"/>
    </source>
</evidence>
<comment type="subcellular location">
    <subcellularLocation>
        <location evidence="5">Cytoplasm</location>
    </subcellularLocation>
</comment>
<comment type="caution">
    <text evidence="9">The sequence shown here is derived from an EMBL/GenBank/DDBJ whole genome shotgun (WGS) entry which is preliminary data.</text>
</comment>
<evidence type="ECO:0000313" key="10">
    <source>
        <dbReference type="Proteomes" id="UP000051863"/>
    </source>
</evidence>
<dbReference type="InterPro" id="IPR017770">
    <property type="entry name" value="RNA3'_term_phos_cyc_type_1"/>
</dbReference>
<accession>A0A0R0C128</accession>
<keyword evidence="10" id="KW-1185">Reference proteome</keyword>
<organism evidence="9 10">
    <name type="scientific">Stenotrophomonas terrae</name>
    <dbReference type="NCBI Taxonomy" id="405446"/>
    <lineage>
        <taxon>Bacteria</taxon>
        <taxon>Pseudomonadati</taxon>
        <taxon>Pseudomonadota</taxon>
        <taxon>Gammaproteobacteria</taxon>
        <taxon>Lysobacterales</taxon>
        <taxon>Lysobacteraceae</taxon>
        <taxon>Stenotrophomonas</taxon>
    </lineage>
</organism>
<dbReference type="PANTHER" id="PTHR11096">
    <property type="entry name" value="RNA 3' TERMINAL PHOSPHATE CYCLASE"/>
    <property type="match status" value="1"/>
</dbReference>
<comment type="function">
    <text evidence="5">Catalyzes the conversion of 3'-phosphate to a 2',3'-cyclic phosphodiester at the end of RNA. The mechanism of action of the enzyme occurs in 3 steps: (A) adenylation of the enzyme by ATP; (B) transfer of adenylate to an RNA-N3'P to produce RNA-N3'PP5'A; (C) and attack of the adjacent 2'-hydroxyl on the 3'-phosphorus in the diester linkage to produce the cyclic end product. The biological role of this enzyme is unknown but it is likely to function in some aspects of cellular RNA processing.</text>
</comment>
<name>A0A0R0C128_9GAMM</name>
<keyword evidence="3 5" id="KW-0547">Nucleotide-binding</keyword>
<dbReference type="InterPro" id="IPR000228">
    <property type="entry name" value="RNA3'_term_phos_cyc"/>
</dbReference>
<evidence type="ECO:0000256" key="2">
    <source>
        <dbReference type="ARBA" id="ARBA00022598"/>
    </source>
</evidence>
<keyword evidence="5" id="KW-0067">ATP-binding</keyword>
<dbReference type="InterPro" id="IPR037136">
    <property type="entry name" value="RNA3'_phos_cyclase_dom_sf"/>
</dbReference>
<dbReference type="RefSeq" id="WP_057630264.1">
    <property type="nucleotide sequence ID" value="NZ_LDJJ01000070.1"/>
</dbReference>
<evidence type="ECO:0000256" key="5">
    <source>
        <dbReference type="HAMAP-Rule" id="MF_00200"/>
    </source>
</evidence>
<dbReference type="NCBIfam" id="NF003246">
    <property type="entry name" value="PRK04204.1-2"/>
    <property type="match status" value="1"/>
</dbReference>
<dbReference type="PANTHER" id="PTHR11096:SF0">
    <property type="entry name" value="RNA 3'-TERMINAL PHOSPHATE CYCLASE"/>
    <property type="match status" value="1"/>
</dbReference>
<dbReference type="Proteomes" id="UP000051863">
    <property type="component" value="Unassembled WGS sequence"/>
</dbReference>
<dbReference type="Gene3D" id="3.30.360.20">
    <property type="entry name" value="RNA 3'-terminal phosphate cyclase, insert domain"/>
    <property type="match status" value="1"/>
</dbReference>
<feature type="active site" description="Tele-AMP-histidine intermediate" evidence="5">
    <location>
        <position position="307"/>
    </location>
</feature>
<sequence>MEMIEIDGSQGGGQLLRSALSLSLCTGIGFAMQDIRAKRPRPGLMRQHLTAVNAAARISGAQVEGAALGATTLRFAPGPVQAGDYQFAIGSAGSATLVLQTLLPALWQAASPSRLRLEGGTHNPMAPSADFISSCYLPALARMGVQAELQLHVPGFHPAGGGVLEATVQACPQLQAQAFSVRGPLQTLDAQVLVSGLPAAIGQRELDVLAQRFGVDAHPRHVRVVRPALGPGNVASMTVQHAAHVEHFDSHGERGLAAEDVAGRLAATVQAYLDGGACVGEHLSDQLLLPMALAGGGSFTTALISDHLRSNARLIEKFLPVEFDWQQRGPHWEVWVNR</sequence>
<dbReference type="SUPFAM" id="SSF55205">
    <property type="entry name" value="EPT/RTPC-like"/>
    <property type="match status" value="2"/>
</dbReference>
<dbReference type="EMBL" id="LDJJ01000070">
    <property type="protein sequence ID" value="KRG63647.1"/>
    <property type="molecule type" value="Genomic_DNA"/>
</dbReference>
<comment type="similarity">
    <text evidence="1 5">Belongs to the RNA 3'-terminal cyclase family. Type 1 subfamily.</text>
</comment>
<dbReference type="GO" id="GO:0005524">
    <property type="term" value="F:ATP binding"/>
    <property type="evidence" value="ECO:0007669"/>
    <property type="project" value="UniProtKB-KW"/>
</dbReference>
<evidence type="ECO:0000256" key="1">
    <source>
        <dbReference type="ARBA" id="ARBA00009206"/>
    </source>
</evidence>
<evidence type="ECO:0000256" key="6">
    <source>
        <dbReference type="NCBIfam" id="TIGR03399"/>
    </source>
</evidence>
<dbReference type="Gene3D" id="3.65.10.20">
    <property type="entry name" value="RNA 3'-terminal phosphate cyclase domain"/>
    <property type="match status" value="1"/>
</dbReference>
<dbReference type="NCBIfam" id="TIGR03399">
    <property type="entry name" value="RNA_3prim_cycl"/>
    <property type="match status" value="1"/>
</dbReference>
<feature type="domain" description="RNA 3'-terminal phosphate cyclase insert" evidence="8">
    <location>
        <begin position="182"/>
        <end position="273"/>
    </location>
</feature>
<keyword evidence="2 5" id="KW-0436">Ligase</keyword>
<dbReference type="InterPro" id="IPR013791">
    <property type="entry name" value="RNA3'-term_phos_cycl_insert"/>
</dbReference>
<dbReference type="InterPro" id="IPR023797">
    <property type="entry name" value="RNA3'_phos_cyclase_dom"/>
</dbReference>
<evidence type="ECO:0000313" key="9">
    <source>
        <dbReference type="EMBL" id="KRG63647.1"/>
    </source>
</evidence>
<dbReference type="GO" id="GO:0003963">
    <property type="term" value="F:RNA-3'-phosphate cyclase activity"/>
    <property type="evidence" value="ECO:0007669"/>
    <property type="project" value="UniProtKB-UniRule"/>
</dbReference>
<dbReference type="Pfam" id="PF05189">
    <property type="entry name" value="RTC_insert"/>
    <property type="match status" value="1"/>
</dbReference>
<dbReference type="InterPro" id="IPR036553">
    <property type="entry name" value="RPTC_insert"/>
</dbReference>
<dbReference type="GO" id="GO:0005737">
    <property type="term" value="C:cytoplasm"/>
    <property type="evidence" value="ECO:0007669"/>
    <property type="project" value="UniProtKB-SubCell"/>
</dbReference>
<proteinExistence type="inferred from homology"/>
<dbReference type="PIRSF" id="PIRSF005378">
    <property type="entry name" value="RNA3'_term_phos_cycl_euk"/>
    <property type="match status" value="1"/>
</dbReference>
<feature type="binding site" evidence="5">
    <location>
        <begin position="282"/>
        <end position="286"/>
    </location>
    <ligand>
        <name>ATP</name>
        <dbReference type="ChEBI" id="CHEBI:30616"/>
    </ligand>
</feature>
<evidence type="ECO:0000259" key="8">
    <source>
        <dbReference type="Pfam" id="PF05189"/>
    </source>
</evidence>